<gene>
    <name evidence="2" type="ORF">MSAN_01452500</name>
</gene>
<dbReference type="InterPro" id="IPR001810">
    <property type="entry name" value="F-box_dom"/>
</dbReference>
<name>A0A8H7CYK1_9AGAR</name>
<feature type="domain" description="F-box" evidence="1">
    <location>
        <begin position="62"/>
        <end position="103"/>
    </location>
</feature>
<sequence length="416" mass="47786">MSDILCDEIVTKCLGSYLLSQCMPQGNSRPPQPLLHLMFRLRRRNKQKSGRNEGENILNYSLPQELLDECLSHLSSHTDFMACALVCRSWSSAAQRLLFRVVYVSSRRYKRLEKTLRTSPHLASNIRTLVLSREEAQLKAQAFTKVCCLPGFTHLTNISIHHRCPISSEVALALQQLFSLPTLRRLALEYRSAEPAAFRALWNHCSPSLRHLHLTCFSSNHSFGRPTLPTQYHFSAAIALESLRVDRVDSLSDWLTDDGSCPFDLSQLAILSVKYDISKLVLEWPRMTPSFQTLEALEFDGRDEINLSLLPNLLFLRIQQRHSASFPSILSTITVSSRIQQIVLSIVYLTVNQCDELDYLLAKLPMRYPPTVGLEMNVEEYTRWAESFPRLHSRLLLHRTDLGWFEAQLHRRNSLH</sequence>
<dbReference type="SUPFAM" id="SSF81383">
    <property type="entry name" value="F-box domain"/>
    <property type="match status" value="1"/>
</dbReference>
<comment type="caution">
    <text evidence="2">The sequence shown here is derived from an EMBL/GenBank/DDBJ whole genome shotgun (WGS) entry which is preliminary data.</text>
</comment>
<proteinExistence type="predicted"/>
<dbReference type="AlphaFoldDB" id="A0A8H7CYK1"/>
<accession>A0A8H7CYK1</accession>
<reference evidence="2" key="1">
    <citation type="submission" date="2020-05" db="EMBL/GenBank/DDBJ databases">
        <title>Mycena genomes resolve the evolution of fungal bioluminescence.</title>
        <authorList>
            <person name="Tsai I.J."/>
        </authorList>
    </citation>
    <scope>NUCLEOTIDE SEQUENCE</scope>
    <source>
        <strain evidence="2">160909Yilan</strain>
    </source>
</reference>
<evidence type="ECO:0000313" key="2">
    <source>
        <dbReference type="EMBL" id="KAF7355359.1"/>
    </source>
</evidence>
<organism evidence="2 3">
    <name type="scientific">Mycena sanguinolenta</name>
    <dbReference type="NCBI Taxonomy" id="230812"/>
    <lineage>
        <taxon>Eukaryota</taxon>
        <taxon>Fungi</taxon>
        <taxon>Dikarya</taxon>
        <taxon>Basidiomycota</taxon>
        <taxon>Agaricomycotina</taxon>
        <taxon>Agaricomycetes</taxon>
        <taxon>Agaricomycetidae</taxon>
        <taxon>Agaricales</taxon>
        <taxon>Marasmiineae</taxon>
        <taxon>Mycenaceae</taxon>
        <taxon>Mycena</taxon>
    </lineage>
</organism>
<dbReference type="InterPro" id="IPR036047">
    <property type="entry name" value="F-box-like_dom_sf"/>
</dbReference>
<dbReference type="Proteomes" id="UP000623467">
    <property type="component" value="Unassembled WGS sequence"/>
</dbReference>
<protein>
    <recommendedName>
        <fullName evidence="1">F-box domain-containing protein</fullName>
    </recommendedName>
</protein>
<dbReference type="SUPFAM" id="SSF52047">
    <property type="entry name" value="RNI-like"/>
    <property type="match status" value="1"/>
</dbReference>
<evidence type="ECO:0000259" key="1">
    <source>
        <dbReference type="SMART" id="SM00256"/>
    </source>
</evidence>
<dbReference type="SMART" id="SM00256">
    <property type="entry name" value="FBOX"/>
    <property type="match status" value="1"/>
</dbReference>
<dbReference type="OrthoDB" id="2745898at2759"/>
<dbReference type="InterPro" id="IPR032675">
    <property type="entry name" value="LRR_dom_sf"/>
</dbReference>
<dbReference type="EMBL" id="JACAZH010000011">
    <property type="protein sequence ID" value="KAF7355359.1"/>
    <property type="molecule type" value="Genomic_DNA"/>
</dbReference>
<dbReference type="Gene3D" id="1.20.1280.50">
    <property type="match status" value="1"/>
</dbReference>
<dbReference type="Pfam" id="PF12937">
    <property type="entry name" value="F-box-like"/>
    <property type="match status" value="1"/>
</dbReference>
<keyword evidence="3" id="KW-1185">Reference proteome</keyword>
<dbReference type="Gene3D" id="3.80.10.10">
    <property type="entry name" value="Ribonuclease Inhibitor"/>
    <property type="match status" value="1"/>
</dbReference>
<evidence type="ECO:0000313" key="3">
    <source>
        <dbReference type="Proteomes" id="UP000623467"/>
    </source>
</evidence>